<feature type="transmembrane region" description="Helical" evidence="9">
    <location>
        <begin position="30"/>
        <end position="50"/>
    </location>
</feature>
<sequence length="430" mass="45304">MTRASFGERLRSGRAALRRDAVTPPARSRWAFIADAALAVGLAVGAFNGFTGRVQGQVTMTSTGAPIPPPPGRLPDEIPYFGSMPWQQAVLWGLLTALSTLPLAARRRYPLTVFWIVGLATQTYHLAPGFDPTFTFAACVIAAYGAVMYSPYRIPAIVSVAAGGLPFVLHRANLPVGRPGLLLLLLLIPVGLAANAVHNMQQRVRTAEAQREAQAALAVQRERARIAQELHDVVTHNVSVMVVQAAAARRVLPSAPDKVEPALAAIESGGRAAMQELRHVMGLLSMSGDEPDQDSPEDLLPAPGLDRVPELVERVRAAGTPVDVTVTGTPVPLPPGIDLAAYRVVQEALTNTVKHASGAHVRIVVEHLPAAVRIRVTDDGGSAGPSANAGNGRGLIGLRERIAVYGGTLDNGPLPAGGYQVLATIPLDRA</sequence>
<evidence type="ECO:0000259" key="10">
    <source>
        <dbReference type="Pfam" id="PF02518"/>
    </source>
</evidence>
<feature type="transmembrane region" description="Helical" evidence="9">
    <location>
        <begin position="126"/>
        <end position="146"/>
    </location>
</feature>
<evidence type="ECO:0000256" key="4">
    <source>
        <dbReference type="ARBA" id="ARBA00022679"/>
    </source>
</evidence>
<protein>
    <recommendedName>
        <fullName evidence="2">histidine kinase</fullName>
        <ecNumber evidence="2">2.7.13.3</ecNumber>
    </recommendedName>
</protein>
<dbReference type="RefSeq" id="WP_345136331.1">
    <property type="nucleotide sequence ID" value="NZ_BAABAT010000035.1"/>
</dbReference>
<feature type="transmembrane region" description="Helical" evidence="9">
    <location>
        <begin position="89"/>
        <end position="105"/>
    </location>
</feature>
<comment type="caution">
    <text evidence="12">The sequence shown here is derived from an EMBL/GenBank/DDBJ whole genome shotgun (WGS) entry which is preliminary data.</text>
</comment>
<dbReference type="PANTHER" id="PTHR24421:SF10">
    <property type="entry name" value="NITRATE_NITRITE SENSOR PROTEIN NARQ"/>
    <property type="match status" value="1"/>
</dbReference>
<evidence type="ECO:0000256" key="6">
    <source>
        <dbReference type="ARBA" id="ARBA00022777"/>
    </source>
</evidence>
<evidence type="ECO:0000256" key="3">
    <source>
        <dbReference type="ARBA" id="ARBA00022553"/>
    </source>
</evidence>
<dbReference type="Proteomes" id="UP001500620">
    <property type="component" value="Unassembled WGS sequence"/>
</dbReference>
<dbReference type="InterPro" id="IPR003594">
    <property type="entry name" value="HATPase_dom"/>
</dbReference>
<dbReference type="InterPro" id="IPR050482">
    <property type="entry name" value="Sensor_HK_TwoCompSys"/>
</dbReference>
<feature type="transmembrane region" description="Helical" evidence="9">
    <location>
        <begin position="181"/>
        <end position="198"/>
    </location>
</feature>
<dbReference type="GO" id="GO:0016301">
    <property type="term" value="F:kinase activity"/>
    <property type="evidence" value="ECO:0007669"/>
    <property type="project" value="UniProtKB-KW"/>
</dbReference>
<accession>A0ABP8DM21</accession>
<proteinExistence type="predicted"/>
<evidence type="ECO:0000256" key="7">
    <source>
        <dbReference type="ARBA" id="ARBA00022840"/>
    </source>
</evidence>
<keyword evidence="9" id="KW-1133">Transmembrane helix</keyword>
<keyword evidence="13" id="KW-1185">Reference proteome</keyword>
<dbReference type="Gene3D" id="1.20.5.1930">
    <property type="match status" value="1"/>
</dbReference>
<keyword evidence="8" id="KW-0902">Two-component regulatory system</keyword>
<keyword evidence="3" id="KW-0597">Phosphoprotein</keyword>
<dbReference type="InterPro" id="IPR011712">
    <property type="entry name" value="Sig_transdc_His_kin_sub3_dim/P"/>
</dbReference>
<dbReference type="Pfam" id="PF07730">
    <property type="entry name" value="HisKA_3"/>
    <property type="match status" value="1"/>
</dbReference>
<keyword evidence="7" id="KW-0067">ATP-binding</keyword>
<name>A0ABP8DM21_9ACTN</name>
<evidence type="ECO:0000256" key="2">
    <source>
        <dbReference type="ARBA" id="ARBA00012438"/>
    </source>
</evidence>
<feature type="domain" description="Histidine kinase/HSP90-like ATPase" evidence="10">
    <location>
        <begin position="340"/>
        <end position="428"/>
    </location>
</feature>
<dbReference type="InterPro" id="IPR036890">
    <property type="entry name" value="HATPase_C_sf"/>
</dbReference>
<reference evidence="13" key="1">
    <citation type="journal article" date="2019" name="Int. J. Syst. Evol. Microbiol.">
        <title>The Global Catalogue of Microorganisms (GCM) 10K type strain sequencing project: providing services to taxonomists for standard genome sequencing and annotation.</title>
        <authorList>
            <consortium name="The Broad Institute Genomics Platform"/>
            <consortium name="The Broad Institute Genome Sequencing Center for Infectious Disease"/>
            <person name="Wu L."/>
            <person name="Ma J."/>
        </authorList>
    </citation>
    <scope>NUCLEOTIDE SEQUENCE [LARGE SCALE GENOMIC DNA]</scope>
    <source>
        <strain evidence="13">JCM 17441</strain>
    </source>
</reference>
<organism evidence="12 13">
    <name type="scientific">Dactylosporangium darangshiense</name>
    <dbReference type="NCBI Taxonomy" id="579108"/>
    <lineage>
        <taxon>Bacteria</taxon>
        <taxon>Bacillati</taxon>
        <taxon>Actinomycetota</taxon>
        <taxon>Actinomycetes</taxon>
        <taxon>Micromonosporales</taxon>
        <taxon>Micromonosporaceae</taxon>
        <taxon>Dactylosporangium</taxon>
    </lineage>
</organism>
<keyword evidence="9" id="KW-0472">Membrane</keyword>
<dbReference type="Gene3D" id="3.30.565.10">
    <property type="entry name" value="Histidine kinase-like ATPase, C-terminal domain"/>
    <property type="match status" value="1"/>
</dbReference>
<evidence type="ECO:0000256" key="8">
    <source>
        <dbReference type="ARBA" id="ARBA00023012"/>
    </source>
</evidence>
<evidence type="ECO:0000259" key="11">
    <source>
        <dbReference type="Pfam" id="PF07730"/>
    </source>
</evidence>
<dbReference type="EC" id="2.7.13.3" evidence="2"/>
<evidence type="ECO:0000313" key="12">
    <source>
        <dbReference type="EMBL" id="GAA4259428.1"/>
    </source>
</evidence>
<dbReference type="Pfam" id="PF02518">
    <property type="entry name" value="HATPase_c"/>
    <property type="match status" value="1"/>
</dbReference>
<keyword evidence="6 12" id="KW-0418">Kinase</keyword>
<keyword evidence="5" id="KW-0547">Nucleotide-binding</keyword>
<feature type="domain" description="Signal transduction histidine kinase subgroup 3 dimerisation and phosphoacceptor" evidence="11">
    <location>
        <begin position="222"/>
        <end position="284"/>
    </location>
</feature>
<dbReference type="PANTHER" id="PTHR24421">
    <property type="entry name" value="NITRATE/NITRITE SENSOR PROTEIN NARX-RELATED"/>
    <property type="match status" value="1"/>
</dbReference>
<evidence type="ECO:0000256" key="5">
    <source>
        <dbReference type="ARBA" id="ARBA00022741"/>
    </source>
</evidence>
<dbReference type="SUPFAM" id="SSF55874">
    <property type="entry name" value="ATPase domain of HSP90 chaperone/DNA topoisomerase II/histidine kinase"/>
    <property type="match status" value="1"/>
</dbReference>
<dbReference type="CDD" id="cd16917">
    <property type="entry name" value="HATPase_UhpB-NarQ-NarX-like"/>
    <property type="match status" value="1"/>
</dbReference>
<evidence type="ECO:0000313" key="13">
    <source>
        <dbReference type="Proteomes" id="UP001500620"/>
    </source>
</evidence>
<keyword evidence="9" id="KW-0812">Transmembrane</keyword>
<dbReference type="EMBL" id="BAABAT010000035">
    <property type="protein sequence ID" value="GAA4259428.1"/>
    <property type="molecule type" value="Genomic_DNA"/>
</dbReference>
<gene>
    <name evidence="12" type="ORF">GCM10022255_083990</name>
</gene>
<evidence type="ECO:0000256" key="1">
    <source>
        <dbReference type="ARBA" id="ARBA00000085"/>
    </source>
</evidence>
<keyword evidence="4" id="KW-0808">Transferase</keyword>
<evidence type="ECO:0000256" key="9">
    <source>
        <dbReference type="SAM" id="Phobius"/>
    </source>
</evidence>
<comment type="catalytic activity">
    <reaction evidence="1">
        <text>ATP + protein L-histidine = ADP + protein N-phospho-L-histidine.</text>
        <dbReference type="EC" id="2.7.13.3"/>
    </reaction>
</comment>